<dbReference type="PANTHER" id="PTHR42981">
    <property type="entry name" value="PYRUVATE DEHYDROGENASE [UBIQUINONE]"/>
    <property type="match status" value="1"/>
</dbReference>
<dbReference type="AlphaFoldDB" id="A0A076NIJ8"/>
<evidence type="ECO:0000313" key="9">
    <source>
        <dbReference type="Proteomes" id="UP000028780"/>
    </source>
</evidence>
<evidence type="ECO:0000259" key="4">
    <source>
        <dbReference type="Pfam" id="PF00205"/>
    </source>
</evidence>
<protein>
    <submittedName>
        <fullName evidence="7">Pyruvate dehydrogenase</fullName>
        <ecNumber evidence="8">1.2.5.1</ecNumber>
    </submittedName>
</protein>
<dbReference type="STRING" id="156978.CIMIT_10655"/>
<dbReference type="eggNOG" id="COG0028">
    <property type="taxonomic scope" value="Bacteria"/>
</dbReference>
<dbReference type="InterPro" id="IPR029035">
    <property type="entry name" value="DHS-like_NAD/FAD-binding_dom"/>
</dbReference>
<feature type="domain" description="Thiamine pyrophosphate enzyme central" evidence="4">
    <location>
        <begin position="194"/>
        <end position="319"/>
    </location>
</feature>
<evidence type="ECO:0000313" key="8">
    <source>
        <dbReference type="EMBL" id="SNV84191.1"/>
    </source>
</evidence>
<dbReference type="InterPro" id="IPR047212">
    <property type="entry name" value="TPP_POXB-like"/>
</dbReference>
<dbReference type="Pfam" id="PF02776">
    <property type="entry name" value="TPP_enzyme_N"/>
    <property type="match status" value="1"/>
</dbReference>
<evidence type="ECO:0000259" key="5">
    <source>
        <dbReference type="Pfam" id="PF02775"/>
    </source>
</evidence>
<dbReference type="SUPFAM" id="SSF52518">
    <property type="entry name" value="Thiamin diphosphate-binding fold (THDP-binding)"/>
    <property type="match status" value="2"/>
</dbReference>
<evidence type="ECO:0000313" key="7">
    <source>
        <dbReference type="EMBL" id="AIJ34284.1"/>
    </source>
</evidence>
<dbReference type="RefSeq" id="WP_038592669.1">
    <property type="nucleotide sequence ID" value="NZ_CP009211.1"/>
</dbReference>
<dbReference type="Gene3D" id="3.40.50.970">
    <property type="match status" value="2"/>
</dbReference>
<dbReference type="Proteomes" id="UP000215374">
    <property type="component" value="Chromosome 1"/>
</dbReference>
<sequence>MAENFAQALVSKLETLGITRIYGLVGDSLNPLSDAVRQSDIEWVHVRNEEAAAFAAGADALAQDELAVCGASCGPGNTHFVQGLFEAHRNGSKLLAIASHIPTVEIGSSFFQETHPELLFQECSSYCEVVHNPEQGMRVFHNAVQNTLAGNGVSVMVVPGDVFAADAPEGPLSADSVYATGKNKRVYPDPHEAARLVEAINKADKVTLFCGYGARDAREEVFALAEKIKAPIGHSFRGKMYFEYDNPFDVGMSGLLGYGACLDAMEESDLFIMVGTDFPYTDWLPDENVAQIDIDGAHIGRRTKVDYPVVGDVQSVIENILPHVEEKTDSSFLDKMLKRHYQLLDHVVKSYTEEAFESKKPIHPELAASVLDELADDDAYFTVDTGMCNVWSSRYLTPNGKREEAASFLHGTMANALPMAIGVQAAQPDRQVISWSGDGGLGMLMGELLTIKLHQLPVKVICFNNSSLGMVKLEMMVAGMPYFGTDHEEANYAEIAKGAGIKSFRIEEPEDLEPMLKEALAYDGPVLVDIVTDPEALSLPPGITWDMMKGFTKSGARTAFLEGGVGRLFNLAKSNLRHIGGAAAIEFGG</sequence>
<feature type="domain" description="Thiamine pyrophosphate enzyme N-terminal TPP-binding" evidence="6">
    <location>
        <begin position="4"/>
        <end position="113"/>
    </location>
</feature>
<dbReference type="GO" id="GO:0000287">
    <property type="term" value="F:magnesium ion binding"/>
    <property type="evidence" value="ECO:0007669"/>
    <property type="project" value="InterPro"/>
</dbReference>
<dbReference type="InterPro" id="IPR012000">
    <property type="entry name" value="Thiamin_PyroP_enz_cen_dom"/>
</dbReference>
<dbReference type="InterPro" id="IPR029061">
    <property type="entry name" value="THDP-binding"/>
</dbReference>
<name>A0A076NIJ8_9CORY</name>
<dbReference type="HOGENOM" id="CLU_013748_3_0_11"/>
<gene>
    <name evidence="8" type="primary">pqo</name>
    <name evidence="7" type="ORF">CIMIT_10655</name>
    <name evidence="8" type="ORF">SAMEA4535761_02188</name>
</gene>
<dbReference type="OrthoDB" id="4959782at2"/>
<evidence type="ECO:0000256" key="3">
    <source>
        <dbReference type="RuleBase" id="RU362132"/>
    </source>
</evidence>
<organism evidence="7 9">
    <name type="scientific">Corynebacterium imitans</name>
    <dbReference type="NCBI Taxonomy" id="156978"/>
    <lineage>
        <taxon>Bacteria</taxon>
        <taxon>Bacillati</taxon>
        <taxon>Actinomycetota</taxon>
        <taxon>Actinomycetes</taxon>
        <taxon>Mycobacteriales</taxon>
        <taxon>Corynebacteriaceae</taxon>
        <taxon>Corynebacterium</taxon>
    </lineage>
</organism>
<dbReference type="GO" id="GO:0052737">
    <property type="term" value="F:pyruvate dehydrogenase (quinone) activity"/>
    <property type="evidence" value="ECO:0007669"/>
    <property type="project" value="UniProtKB-EC"/>
</dbReference>
<evidence type="ECO:0000259" key="6">
    <source>
        <dbReference type="Pfam" id="PF02776"/>
    </source>
</evidence>
<dbReference type="SUPFAM" id="SSF52467">
    <property type="entry name" value="DHS-like NAD/FAD-binding domain"/>
    <property type="match status" value="1"/>
</dbReference>
<dbReference type="GO" id="GO:0030976">
    <property type="term" value="F:thiamine pyrophosphate binding"/>
    <property type="evidence" value="ECO:0007669"/>
    <property type="project" value="InterPro"/>
</dbReference>
<dbReference type="NCBIfam" id="NF005114">
    <property type="entry name" value="PRK06546.1"/>
    <property type="match status" value="1"/>
</dbReference>
<dbReference type="EMBL" id="LT906467">
    <property type="protein sequence ID" value="SNV84191.1"/>
    <property type="molecule type" value="Genomic_DNA"/>
</dbReference>
<dbReference type="EMBL" id="CP009211">
    <property type="protein sequence ID" value="AIJ34284.1"/>
    <property type="molecule type" value="Genomic_DNA"/>
</dbReference>
<proteinExistence type="inferred from homology"/>
<dbReference type="InterPro" id="IPR012001">
    <property type="entry name" value="Thiamin_PyroP_enz_TPP-bd_dom"/>
</dbReference>
<keyword evidence="9" id="KW-1185">Reference proteome</keyword>
<feature type="domain" description="Thiamine pyrophosphate enzyme TPP-binding" evidence="5">
    <location>
        <begin position="384"/>
        <end position="530"/>
    </location>
</feature>
<dbReference type="InterPro" id="IPR047211">
    <property type="entry name" value="POXB-like"/>
</dbReference>
<keyword evidence="8" id="KW-0560">Oxidoreductase</keyword>
<dbReference type="EC" id="1.2.5.1" evidence="8"/>
<evidence type="ECO:0000256" key="2">
    <source>
        <dbReference type="ARBA" id="ARBA00023052"/>
    </source>
</evidence>
<evidence type="ECO:0000256" key="1">
    <source>
        <dbReference type="ARBA" id="ARBA00007812"/>
    </source>
</evidence>
<keyword evidence="2 3" id="KW-0786">Thiamine pyrophosphate</keyword>
<dbReference type="Proteomes" id="UP000028780">
    <property type="component" value="Chromosome"/>
</dbReference>
<reference evidence="8 10" key="2">
    <citation type="submission" date="2017-06" db="EMBL/GenBank/DDBJ databases">
        <authorList>
            <consortium name="Pathogen Informatics"/>
        </authorList>
    </citation>
    <scope>NUCLEOTIDE SEQUENCE [LARGE SCALE GENOMIC DNA]</scope>
    <source>
        <strain evidence="8 10">NCTC13015</strain>
    </source>
</reference>
<reference evidence="7 9" key="1">
    <citation type="submission" date="2014-08" db="EMBL/GenBank/DDBJ databases">
        <title>Complete genome sequence of Corynebacterium imitans DSM 44264, isolated from a five-month-old boy with suspected pharyngeal diphtheria.</title>
        <authorList>
            <person name="Mollmann S."/>
            <person name="Albersmeier A."/>
            <person name="Ruckert C."/>
            <person name="Tauch A."/>
        </authorList>
    </citation>
    <scope>NUCLEOTIDE SEQUENCE [LARGE SCALE GENOMIC DNA]</scope>
    <source>
        <strain evidence="7 9">DSM 44264</strain>
    </source>
</reference>
<dbReference type="CDD" id="cd02014">
    <property type="entry name" value="TPP_POX"/>
    <property type="match status" value="1"/>
</dbReference>
<dbReference type="PANTHER" id="PTHR42981:SF2">
    <property type="entry name" value="PYRUVATE DEHYDROGENASE [UBIQUINONE]"/>
    <property type="match status" value="1"/>
</dbReference>
<dbReference type="Gene3D" id="3.40.50.1220">
    <property type="entry name" value="TPP-binding domain"/>
    <property type="match status" value="1"/>
</dbReference>
<keyword evidence="7" id="KW-0670">Pyruvate</keyword>
<evidence type="ECO:0000313" key="10">
    <source>
        <dbReference type="Proteomes" id="UP000215374"/>
    </source>
</evidence>
<accession>A0A076NIJ8</accession>
<dbReference type="InterPro" id="IPR011766">
    <property type="entry name" value="TPP_enzyme_TPP-bd"/>
</dbReference>
<dbReference type="KEGG" id="cii:CIMIT_10655"/>
<comment type="similarity">
    <text evidence="1 3">Belongs to the TPP enzyme family.</text>
</comment>
<dbReference type="Pfam" id="PF02775">
    <property type="entry name" value="TPP_enzyme_C"/>
    <property type="match status" value="1"/>
</dbReference>
<dbReference type="Pfam" id="PF00205">
    <property type="entry name" value="TPP_enzyme_M"/>
    <property type="match status" value="1"/>
</dbReference>